<name>D1BZX8_XYLCX</name>
<keyword evidence="1" id="KW-0808">Transferase</keyword>
<reference evidence="2" key="1">
    <citation type="submission" date="2009-11" db="EMBL/GenBank/DDBJ databases">
        <title>The complete chromosome of Xylanimonas cellulosilytica DSM 15894.</title>
        <authorList>
            <consortium name="US DOE Joint Genome Institute (JGI-PGF)"/>
            <person name="Lucas S."/>
            <person name="Copeland A."/>
            <person name="Lapidus A."/>
            <person name="Glavina del Rio T."/>
            <person name="Dalin E."/>
            <person name="Tice H."/>
            <person name="Bruce D."/>
            <person name="Goodwin L."/>
            <person name="Pitluck S."/>
            <person name="Kyrpides N."/>
            <person name="Mavromatis K."/>
            <person name="Ivanova N."/>
            <person name="Mikhailova N."/>
            <person name="Foster B."/>
            <person name="Clum A."/>
            <person name="Brettin T."/>
            <person name="Detter J.C."/>
            <person name="Han C."/>
            <person name="Larimer F."/>
            <person name="Land M."/>
            <person name="Hauser L."/>
            <person name="Markowitz V."/>
            <person name="Cheng J.F."/>
            <person name="Hugenholtz P."/>
            <person name="Woyke T."/>
            <person name="Wu D."/>
            <person name="Gehrich-Schroeter G."/>
            <person name="Schneider S."/>
            <person name="Pukall S.R."/>
            <person name="Klenk H.P."/>
            <person name="Eisen J.A."/>
        </authorList>
    </citation>
    <scope>NUCLEOTIDE SEQUENCE [LARGE SCALE GENOMIC DNA]</scope>
    <source>
        <strain evidence="2">DSM 15894 / CECT 5975 / LMG 20990 / XIL07</strain>
    </source>
</reference>
<sequence>MRTHGIVAAAAGVWPAQEVRPDDVAILRRHERVFTRLVEMAELRARQGRDTSALEWCRAAAGYASTNATGALRSTRLEAVVDEVAARAVPVIPRVERTGGRRVLHVLSDTAPIGGLTRLAERWIRHDTASESSVVVLRLAEVEEPLRQAVEVSGGQAVALDGGARVISAAGELRSLAAGYDAVICHPGLDDVILCTAFGAGYSGPPVALFNHTDHLFALMPTRLSLVVNFRTVGSTLTWVGRGYDPTSTYELPLLVPTKPSGGDRARARADLEIPPGAVVAATLARAPKFRDTAMEPRFSALVARALDEHPDLILCVVGPRPEDDPWPRLMDRFPGRIRVTGPVRDPQPYLEAADLYLDPFPFSSLTSLLEASALGLAVLSYDGHRALRRTLGIADYVSERDRPVDEAAYFRRLDELVSSAQSRQDAGEQARLVFEALTPVDLWTERVEQLYAQLQQRAALGQTVAGTPAPDAHDALVHYACALLAVEPPAPLVWRMIASTPRFDRADRRGMLARTLIVRAVRKALDLSGRPPWDGEAVLLPRPWPRTRTRSRVSVTAGSTAEATE</sequence>
<protein>
    <submittedName>
        <fullName evidence="1">Glycosyl transferase group 1</fullName>
    </submittedName>
</protein>
<dbReference type="Gene3D" id="3.40.50.2000">
    <property type="entry name" value="Glycogen Phosphorylase B"/>
    <property type="match status" value="1"/>
</dbReference>
<dbReference type="AlphaFoldDB" id="D1BZX8"/>
<keyword evidence="2" id="KW-1185">Reference proteome</keyword>
<dbReference type="SUPFAM" id="SSF53756">
    <property type="entry name" value="UDP-Glycosyltransferase/glycogen phosphorylase"/>
    <property type="match status" value="1"/>
</dbReference>
<dbReference type="Pfam" id="PF13692">
    <property type="entry name" value="Glyco_trans_1_4"/>
    <property type="match status" value="1"/>
</dbReference>
<dbReference type="STRING" id="446471.Xcel_3105"/>
<dbReference type="HOGENOM" id="CLU_481406_0_0_11"/>
<dbReference type="KEGG" id="xce:Xcel_3105"/>
<gene>
    <name evidence="1" type="ordered locus">Xcel_3105</name>
</gene>
<dbReference type="OrthoDB" id="479249at2"/>
<dbReference type="GO" id="GO:0016740">
    <property type="term" value="F:transferase activity"/>
    <property type="evidence" value="ECO:0007669"/>
    <property type="project" value="UniProtKB-KW"/>
</dbReference>
<evidence type="ECO:0000313" key="2">
    <source>
        <dbReference type="Proteomes" id="UP000002255"/>
    </source>
</evidence>
<dbReference type="Proteomes" id="UP000002255">
    <property type="component" value="Chromosome"/>
</dbReference>
<organism evidence="1 2">
    <name type="scientific">Xylanimonas cellulosilytica (strain DSM 15894 / JCM 12276 / CECT 5975 / KCTC 9989 / LMG 20990 / NBRC 107835 / XIL07)</name>
    <dbReference type="NCBI Taxonomy" id="446471"/>
    <lineage>
        <taxon>Bacteria</taxon>
        <taxon>Bacillati</taxon>
        <taxon>Actinomycetota</taxon>
        <taxon>Actinomycetes</taxon>
        <taxon>Micrococcales</taxon>
        <taxon>Promicromonosporaceae</taxon>
        <taxon>Xylanimonas</taxon>
    </lineage>
</organism>
<dbReference type="eggNOG" id="COG3914">
    <property type="taxonomic scope" value="Bacteria"/>
</dbReference>
<evidence type="ECO:0000313" key="1">
    <source>
        <dbReference type="EMBL" id="ACZ32106.1"/>
    </source>
</evidence>
<proteinExistence type="predicted"/>
<dbReference type="RefSeq" id="WP_012879848.1">
    <property type="nucleotide sequence ID" value="NC_013530.1"/>
</dbReference>
<accession>D1BZX8</accession>
<reference evidence="1 2" key="2">
    <citation type="journal article" date="2010" name="Stand. Genomic Sci.">
        <title>Complete genome sequence of Xylanimonas cellulosilytica type strain (XIL07).</title>
        <authorList>
            <person name="Foster B."/>
            <person name="Pukall R."/>
            <person name="Abt B."/>
            <person name="Nolan M."/>
            <person name="Glavina Del Rio T."/>
            <person name="Chen F."/>
            <person name="Lucas S."/>
            <person name="Tice H."/>
            <person name="Pitluck S."/>
            <person name="Cheng J.-F."/>
            <person name="Chertkov O."/>
            <person name="Brettin T."/>
            <person name="Han C."/>
            <person name="Detter J.C."/>
            <person name="Bruce D."/>
            <person name="Goodwin L."/>
            <person name="Ivanova N."/>
            <person name="Mavromatis K."/>
            <person name="Pati A."/>
            <person name="Mikhailova N."/>
            <person name="Chen A."/>
            <person name="Palaniappan K."/>
            <person name="Land M."/>
            <person name="Hauser L."/>
            <person name="Chang Y.-J."/>
            <person name="Jeffries C.D."/>
            <person name="Chain P."/>
            <person name="Rohde M."/>
            <person name="Goeker M."/>
            <person name="Bristow J."/>
            <person name="Eisen J.A."/>
            <person name="Markowitz V."/>
            <person name="Hugenholtz P."/>
            <person name="Kyrpides N.C."/>
            <person name="Klenk H.-P."/>
            <person name="Lapidus A."/>
        </authorList>
    </citation>
    <scope>NUCLEOTIDE SEQUENCE [LARGE SCALE GENOMIC DNA]</scope>
    <source>
        <strain evidence="2">DSM 15894 / CECT 5975 / LMG 20990 / XIL07</strain>
    </source>
</reference>
<dbReference type="EMBL" id="CP001821">
    <property type="protein sequence ID" value="ACZ32106.1"/>
    <property type="molecule type" value="Genomic_DNA"/>
</dbReference>